<comment type="similarity">
    <text evidence="2">Belongs to the metallo-beta-lactamase superfamily.</text>
</comment>
<protein>
    <submittedName>
        <fullName evidence="7">MBL fold metallo-hydrolase</fullName>
    </submittedName>
</protein>
<evidence type="ECO:0000256" key="5">
    <source>
        <dbReference type="ARBA" id="ARBA00022833"/>
    </source>
</evidence>
<feature type="domain" description="Metallo-beta-lactamase" evidence="6">
    <location>
        <begin position="36"/>
        <end position="221"/>
    </location>
</feature>
<accession>A0A501WE51</accession>
<dbReference type="SUPFAM" id="SSF56281">
    <property type="entry name" value="Metallo-hydrolase/oxidoreductase"/>
    <property type="match status" value="1"/>
</dbReference>
<proteinExistence type="inferred from homology"/>
<dbReference type="EMBL" id="VFRP01000035">
    <property type="protein sequence ID" value="TPE47112.1"/>
    <property type="molecule type" value="Genomic_DNA"/>
</dbReference>
<evidence type="ECO:0000256" key="2">
    <source>
        <dbReference type="ARBA" id="ARBA00007749"/>
    </source>
</evidence>
<dbReference type="PANTHER" id="PTHR42978">
    <property type="entry name" value="QUORUM-QUENCHING LACTONASE YTNP-RELATED-RELATED"/>
    <property type="match status" value="1"/>
</dbReference>
<comment type="cofactor">
    <cofactor evidence="1">
        <name>Zn(2+)</name>
        <dbReference type="ChEBI" id="CHEBI:29105"/>
    </cofactor>
</comment>
<dbReference type="Proteomes" id="UP000319255">
    <property type="component" value="Unassembled WGS sequence"/>
</dbReference>
<dbReference type="Gene3D" id="3.60.15.10">
    <property type="entry name" value="Ribonuclease Z/Hydroxyacylglutathione hydrolase-like"/>
    <property type="match status" value="1"/>
</dbReference>
<dbReference type="InterPro" id="IPR051013">
    <property type="entry name" value="MBL_superfamily_lactonases"/>
</dbReference>
<name>A0A501WE51_9RHOB</name>
<evidence type="ECO:0000259" key="6">
    <source>
        <dbReference type="SMART" id="SM00849"/>
    </source>
</evidence>
<evidence type="ECO:0000313" key="7">
    <source>
        <dbReference type="EMBL" id="TPE47112.1"/>
    </source>
</evidence>
<evidence type="ECO:0000256" key="3">
    <source>
        <dbReference type="ARBA" id="ARBA00022723"/>
    </source>
</evidence>
<keyword evidence="4 7" id="KW-0378">Hydrolase</keyword>
<organism evidence="7 8">
    <name type="scientific">Amaricoccus solimangrovi</name>
    <dbReference type="NCBI Taxonomy" id="2589815"/>
    <lineage>
        <taxon>Bacteria</taxon>
        <taxon>Pseudomonadati</taxon>
        <taxon>Pseudomonadota</taxon>
        <taxon>Alphaproteobacteria</taxon>
        <taxon>Rhodobacterales</taxon>
        <taxon>Paracoccaceae</taxon>
        <taxon>Amaricoccus</taxon>
    </lineage>
</organism>
<dbReference type="RefSeq" id="WP_140456035.1">
    <property type="nucleotide sequence ID" value="NZ_VFRP01000035.1"/>
</dbReference>
<dbReference type="SMART" id="SM00849">
    <property type="entry name" value="Lactamase_B"/>
    <property type="match status" value="1"/>
</dbReference>
<dbReference type="PANTHER" id="PTHR42978:SF2">
    <property type="entry name" value="102 KBASES UNSTABLE REGION: FROM 1 TO 119443"/>
    <property type="match status" value="1"/>
</dbReference>
<evidence type="ECO:0000313" key="8">
    <source>
        <dbReference type="Proteomes" id="UP000319255"/>
    </source>
</evidence>
<keyword evidence="3" id="KW-0479">Metal-binding</keyword>
<keyword evidence="8" id="KW-1185">Reference proteome</keyword>
<dbReference type="AlphaFoldDB" id="A0A501WE51"/>
<reference evidence="7 8" key="1">
    <citation type="submission" date="2019-06" db="EMBL/GenBank/DDBJ databases">
        <title>A novel bacterium of genus Amaricoccus, isolated from marine sediment.</title>
        <authorList>
            <person name="Huang H."/>
            <person name="Mo K."/>
            <person name="Hu Y."/>
        </authorList>
    </citation>
    <scope>NUCLEOTIDE SEQUENCE [LARGE SCALE GENOMIC DNA]</scope>
    <source>
        <strain evidence="7 8">HB172011</strain>
    </source>
</reference>
<dbReference type="InterPro" id="IPR001279">
    <property type="entry name" value="Metallo-B-lactamas"/>
</dbReference>
<dbReference type="InterPro" id="IPR036866">
    <property type="entry name" value="RibonucZ/Hydroxyglut_hydro"/>
</dbReference>
<comment type="caution">
    <text evidence="7">The sequence shown here is derived from an EMBL/GenBank/DDBJ whole genome shotgun (WGS) entry which is preliminary data.</text>
</comment>
<dbReference type="GO" id="GO:0046872">
    <property type="term" value="F:metal ion binding"/>
    <property type="evidence" value="ECO:0007669"/>
    <property type="project" value="UniProtKB-KW"/>
</dbReference>
<dbReference type="OrthoDB" id="9773738at2"/>
<dbReference type="GO" id="GO:0016787">
    <property type="term" value="F:hydrolase activity"/>
    <property type="evidence" value="ECO:0007669"/>
    <property type="project" value="UniProtKB-KW"/>
</dbReference>
<dbReference type="Pfam" id="PF00753">
    <property type="entry name" value="Lactamase_B"/>
    <property type="match status" value="1"/>
</dbReference>
<sequence>MDTETPEFPIRVGGYRIDLLFQGYPGKSAHNGGLGWSTVALLRGHDRVILIDTGAIGIRTPLLHRLKQLGLAPTDITDVLLTHSHWDHVMNYPLFTAANLYIGKVDLDWANSGAADVYAVAEPYARELAREPRLSYLEVGSEVFPGIRVEAGPGHTPGHLIFILSGEDRDVVFVQDAAKNKAEMVSRDTDLTIDSARSRATIERIWALWSARAGNILVPGHDLPMILCDGEIVFLGRRQAGVIGLLGDSPEEQTLFPLTKP</sequence>
<keyword evidence="5" id="KW-0862">Zinc</keyword>
<gene>
    <name evidence="7" type="ORF">FJM51_20725</name>
</gene>
<evidence type="ECO:0000256" key="1">
    <source>
        <dbReference type="ARBA" id="ARBA00001947"/>
    </source>
</evidence>
<evidence type="ECO:0000256" key="4">
    <source>
        <dbReference type="ARBA" id="ARBA00022801"/>
    </source>
</evidence>